<dbReference type="InterPro" id="IPR014748">
    <property type="entry name" value="Enoyl-CoA_hydra_C"/>
</dbReference>
<evidence type="ECO:0000313" key="3">
    <source>
        <dbReference type="EMBL" id="CAB4802694.1"/>
    </source>
</evidence>
<dbReference type="InterPro" id="IPR029045">
    <property type="entry name" value="ClpP/crotonase-like_dom_sf"/>
</dbReference>
<dbReference type="InterPro" id="IPR001753">
    <property type="entry name" value="Enoyl-CoA_hydra/iso"/>
</dbReference>
<dbReference type="Gene3D" id="3.90.226.10">
    <property type="entry name" value="2-enoyl-CoA Hydratase, Chain A, domain 1"/>
    <property type="match status" value="1"/>
</dbReference>
<dbReference type="PANTHER" id="PTHR11941:SF169">
    <property type="entry name" value="(7AS)-7A-METHYL-1,5-DIOXO-2,3,5,6,7,7A-HEXAHYDRO-1H-INDENE-CARBOXYL-COA HYDROLASE"/>
    <property type="match status" value="1"/>
</dbReference>
<dbReference type="SUPFAM" id="SSF52096">
    <property type="entry name" value="ClpP/crotonase"/>
    <property type="match status" value="1"/>
</dbReference>
<name>A0A6J6Y411_9ZZZZ</name>
<protein>
    <submittedName>
        <fullName evidence="3">Unannotated protein</fullName>
    </submittedName>
</protein>
<dbReference type="GO" id="GO:0016829">
    <property type="term" value="F:lyase activity"/>
    <property type="evidence" value="ECO:0007669"/>
    <property type="project" value="UniProtKB-KW"/>
</dbReference>
<evidence type="ECO:0000256" key="1">
    <source>
        <dbReference type="ARBA" id="ARBA00023098"/>
    </source>
</evidence>
<dbReference type="AlphaFoldDB" id="A0A6J6Y411"/>
<organism evidence="3">
    <name type="scientific">freshwater metagenome</name>
    <dbReference type="NCBI Taxonomy" id="449393"/>
    <lineage>
        <taxon>unclassified sequences</taxon>
        <taxon>metagenomes</taxon>
        <taxon>ecological metagenomes</taxon>
    </lineage>
</organism>
<dbReference type="PANTHER" id="PTHR11941">
    <property type="entry name" value="ENOYL-COA HYDRATASE-RELATED"/>
    <property type="match status" value="1"/>
</dbReference>
<keyword evidence="1" id="KW-0443">Lipid metabolism</keyword>
<dbReference type="CDD" id="cd06558">
    <property type="entry name" value="crotonase-like"/>
    <property type="match status" value="1"/>
</dbReference>
<proteinExistence type="predicted"/>
<dbReference type="Gene3D" id="1.10.12.10">
    <property type="entry name" value="Lyase 2-enoyl-coa Hydratase, Chain A, domain 2"/>
    <property type="match status" value="1"/>
</dbReference>
<dbReference type="GO" id="GO:0006635">
    <property type="term" value="P:fatty acid beta-oxidation"/>
    <property type="evidence" value="ECO:0007669"/>
    <property type="project" value="TreeGrafter"/>
</dbReference>
<accession>A0A6J6Y411</accession>
<evidence type="ECO:0000256" key="2">
    <source>
        <dbReference type="ARBA" id="ARBA00023239"/>
    </source>
</evidence>
<dbReference type="Pfam" id="PF00378">
    <property type="entry name" value="ECH_1"/>
    <property type="match status" value="1"/>
</dbReference>
<gene>
    <name evidence="3" type="ORF">UFOPK3046_00660</name>
</gene>
<keyword evidence="2" id="KW-0456">Lyase</keyword>
<sequence>MSLSYHCEQRVARIAISRPERRNALNHEALDQLHQAVIRARADHEQGLVRVLILTGAEDQFCSGADLKELEDLEFTRALRLMLDDLAGLEFPTIAAISGACMGLGMQLALSCDLRIATSEAMFAVPVAKLGLMVDHWTVQRLVALAGHSTARWMMLTAQPITAQRAYQVGLIQDLVPDTFQAESAQSPGEAVLTSAEDLAGQIAQLAPLALAGSKLGLDLLERPALGTDSNGEYLAAFHAAWASDDLVEGRSAFGARRKPEFKGR</sequence>
<reference evidence="3" key="1">
    <citation type="submission" date="2020-05" db="EMBL/GenBank/DDBJ databases">
        <authorList>
            <person name="Chiriac C."/>
            <person name="Salcher M."/>
            <person name="Ghai R."/>
            <person name="Kavagutti S V."/>
        </authorList>
    </citation>
    <scope>NUCLEOTIDE SEQUENCE</scope>
</reference>
<dbReference type="EMBL" id="CAFAAQ010000042">
    <property type="protein sequence ID" value="CAB4802694.1"/>
    <property type="molecule type" value="Genomic_DNA"/>
</dbReference>